<name>A0A3N1NI74_9GAMM</name>
<feature type="region of interest" description="Disordered" evidence="1">
    <location>
        <begin position="240"/>
        <end position="264"/>
    </location>
</feature>
<sequence>MNDSVQPQRENVVPLNPERRQPATVSLARLPAAMHSVRDRARQTLQGLLRDLFDKADDSLFELADQATSNQEQNLYFDSMREVRLQRRTLEHTFFLGLDRGFAALLEPGESNRQQREEASLEELSLVQNDELEQMVATESMVNKANEQFAEAVQHLTLRMDQLVPVKVYQKNNPLGADAICTGFTEAAKALKIDVKAKLVLFKLFDKWVVSRLGSMYENVNQQLIDANILPSLKAGAPAARRQRAGAQPSRAARAERAQREDESNQVLHTLRDLLSNQGGASQSQDSGAGESLDTQDLVHLLSQAQQQDWASLDQGADAVNVPQLVRGLVKNTRRQSLNQVDEDVINLVSMMFEFILDDRNLASPMKALLGRLQIPLIKVAIADKSFFSKGGHPARRLLNELAMAALGWQDTGEEGRRKDTFYQKVDQIVQTILADFESDVGIFDRMLLDFRAYQEKERRRARILEQRTLDAEDGKARSERARAEVDAALKRLTQGQTLAVAANTLLYEAWSKVLFIICLKQGTDSDDWREALESAEQLVWSATAPMDRDNRQKLLKLVPELLPQLRAGLESIAYNPYEMNQLFKQLEQLHLSRLREVSQPAPAAEPSQRGADPVATETVAAEPEPVPEANAEAAADEAAQAPVFQVVEEPSAASDEASSQADSSASGAEDSTPIAEGLVSSAEGSVSSAEGSSTESTPSSVVTGEVGVSDDGPLPASDPHMALVSNLTQGSWFERQDEQGQAFRCRLAAMIKPTGKYIFVNRSGMKVAEETREGLARALKSGRMRILDDGMLFDRALEAVIGNLRSSRAR</sequence>
<dbReference type="RefSeq" id="WP_123636856.1">
    <property type="nucleotide sequence ID" value="NZ_RJUK01000001.1"/>
</dbReference>
<dbReference type="OrthoDB" id="6188167at2"/>
<accession>A0A3N1NI74</accession>
<gene>
    <name evidence="2" type="ORF">EDC38_0088</name>
</gene>
<organism evidence="2 3">
    <name type="scientific">Marinimicrobium koreense</name>
    <dbReference type="NCBI Taxonomy" id="306545"/>
    <lineage>
        <taxon>Bacteria</taxon>
        <taxon>Pseudomonadati</taxon>
        <taxon>Pseudomonadota</taxon>
        <taxon>Gammaproteobacteria</taxon>
        <taxon>Cellvibrionales</taxon>
        <taxon>Cellvibrionaceae</taxon>
        <taxon>Marinimicrobium</taxon>
    </lineage>
</organism>
<protein>
    <submittedName>
        <fullName evidence="2">Uncharacterized protein DUF1631</fullName>
    </submittedName>
</protein>
<evidence type="ECO:0000313" key="3">
    <source>
        <dbReference type="Proteomes" id="UP000273643"/>
    </source>
</evidence>
<evidence type="ECO:0000256" key="1">
    <source>
        <dbReference type="SAM" id="MobiDB-lite"/>
    </source>
</evidence>
<feature type="compositionally biased region" description="Low complexity" evidence="1">
    <location>
        <begin position="680"/>
        <end position="710"/>
    </location>
</feature>
<proteinExistence type="predicted"/>
<dbReference type="EMBL" id="RJUK01000001">
    <property type="protein sequence ID" value="ROQ19504.1"/>
    <property type="molecule type" value="Genomic_DNA"/>
</dbReference>
<dbReference type="Pfam" id="PF07793">
    <property type="entry name" value="DUF1631"/>
    <property type="match status" value="1"/>
</dbReference>
<dbReference type="InterPro" id="IPR012434">
    <property type="entry name" value="DUF1631"/>
</dbReference>
<evidence type="ECO:0000313" key="2">
    <source>
        <dbReference type="EMBL" id="ROQ19504.1"/>
    </source>
</evidence>
<feature type="compositionally biased region" description="Basic and acidic residues" evidence="1">
    <location>
        <begin position="253"/>
        <end position="263"/>
    </location>
</feature>
<feature type="compositionally biased region" description="Low complexity" evidence="1">
    <location>
        <begin position="240"/>
        <end position="252"/>
    </location>
</feature>
<dbReference type="Proteomes" id="UP000273643">
    <property type="component" value="Unassembled WGS sequence"/>
</dbReference>
<reference evidence="2 3" key="1">
    <citation type="submission" date="2018-11" db="EMBL/GenBank/DDBJ databases">
        <title>Genomic Encyclopedia of Type Strains, Phase IV (KMG-IV): sequencing the most valuable type-strain genomes for metagenomic binning, comparative biology and taxonomic classification.</title>
        <authorList>
            <person name="Goeker M."/>
        </authorList>
    </citation>
    <scope>NUCLEOTIDE SEQUENCE [LARGE SCALE GENOMIC DNA]</scope>
    <source>
        <strain evidence="2 3">DSM 16974</strain>
    </source>
</reference>
<feature type="compositionally biased region" description="Low complexity" evidence="1">
    <location>
        <begin position="614"/>
        <end position="672"/>
    </location>
</feature>
<comment type="caution">
    <text evidence="2">The sequence shown here is derived from an EMBL/GenBank/DDBJ whole genome shotgun (WGS) entry which is preliminary data.</text>
</comment>
<feature type="region of interest" description="Disordered" evidence="1">
    <location>
        <begin position="1"/>
        <end position="20"/>
    </location>
</feature>
<keyword evidence="3" id="KW-1185">Reference proteome</keyword>
<dbReference type="AlphaFoldDB" id="A0A3N1NI74"/>
<feature type="region of interest" description="Disordered" evidence="1">
    <location>
        <begin position="598"/>
        <end position="717"/>
    </location>
</feature>